<evidence type="ECO:0000256" key="3">
    <source>
        <dbReference type="ARBA" id="ARBA00022448"/>
    </source>
</evidence>
<evidence type="ECO:0000256" key="8">
    <source>
        <dbReference type="RuleBase" id="RU363064"/>
    </source>
</evidence>
<feature type="transmembrane region" description="Helical" evidence="8">
    <location>
        <begin position="381"/>
        <end position="405"/>
    </location>
</feature>
<name>U1PFA5_9ACTO</name>
<keyword evidence="3 8" id="KW-0813">Transport</keyword>
<dbReference type="GO" id="GO:0005283">
    <property type="term" value="F:amino acid:sodium symporter activity"/>
    <property type="evidence" value="ECO:0007669"/>
    <property type="project" value="InterPro"/>
</dbReference>
<feature type="transmembrane region" description="Helical" evidence="8">
    <location>
        <begin position="236"/>
        <end position="255"/>
    </location>
</feature>
<keyword evidence="4 8" id="KW-1003">Cell membrane</keyword>
<dbReference type="PROSITE" id="PS00873">
    <property type="entry name" value="NA_ALANINE_SYMP"/>
    <property type="match status" value="1"/>
</dbReference>
<keyword evidence="6 8" id="KW-1133">Transmembrane helix</keyword>
<keyword evidence="5 8" id="KW-0812">Transmembrane</keyword>
<feature type="transmembrane region" description="Helical" evidence="8">
    <location>
        <begin position="121"/>
        <end position="144"/>
    </location>
</feature>
<proteinExistence type="inferred from homology"/>
<dbReference type="EMBL" id="AWSC01000047">
    <property type="protein sequence ID" value="ERH15255.1"/>
    <property type="molecule type" value="Genomic_DNA"/>
</dbReference>
<sequence length="506" mass="52946">MVHTGYFLMFVYADTAQRHGCEEYQMQALAQALQNLGDWLTLHLTMWILVGTGLYLTIRLRGVQFRLLPAMVRSILSSRSGASGGISSFQAFTISLAARVGIGNVFGVAAALILGGPGAVFWMWVIALVGMATAFAEATLAQIFKVRADDGTFRGGPATYMWLGMGSRKLGVLFSVLTIATCGFSIIMVQSNAISGIIGPGSSVNASKEVTAALLFVLAAPVILGGIRSVARVTEWMAPIMSVVYLALGLGALAVNYDRVLPALEIIVESAFGPAQFAGGVTGGIMAALINGTKRGLFSNEAGQGTAPNAAATATVAHPIQQGLVQSLGVFVDTIIVCTMTAIVILSAGSSVYTPGALDPSQAASLTQKAVVSALGGWAEIPMALIITVLAFSSVLAAASYSEVAVNFISPKKGGRIFVRVLSVVSTVLGALATLELVWNSVDVMMAIMTATNLLALIWLAKWVSGALRDWESQRRDGVKTPVFVGKNNPNLPADVKTNVWETPAS</sequence>
<comment type="subcellular location">
    <subcellularLocation>
        <location evidence="1 8">Cell membrane</location>
        <topology evidence="1 8">Multi-pass membrane protein</topology>
    </subcellularLocation>
</comment>
<feature type="transmembrane region" description="Helical" evidence="8">
    <location>
        <begin position="170"/>
        <end position="190"/>
    </location>
</feature>
<feature type="transmembrane region" description="Helical" evidence="8">
    <location>
        <begin position="39"/>
        <end position="58"/>
    </location>
</feature>
<evidence type="ECO:0000313" key="9">
    <source>
        <dbReference type="EMBL" id="ERH15255.1"/>
    </source>
</evidence>
<evidence type="ECO:0000313" key="10">
    <source>
        <dbReference type="Proteomes" id="UP000016481"/>
    </source>
</evidence>
<dbReference type="HOGENOM" id="CLU_024867_0_1_11"/>
<evidence type="ECO:0000256" key="1">
    <source>
        <dbReference type="ARBA" id="ARBA00004651"/>
    </source>
</evidence>
<dbReference type="PANTHER" id="PTHR30330">
    <property type="entry name" value="AGSS FAMILY TRANSPORTER, SODIUM-ALANINE"/>
    <property type="match status" value="1"/>
</dbReference>
<feature type="transmembrane region" description="Helical" evidence="8">
    <location>
        <begin position="210"/>
        <end position="227"/>
    </location>
</feature>
<dbReference type="AlphaFoldDB" id="U1PFA5"/>
<dbReference type="PATRIC" id="fig|1321817.3.peg.1125"/>
<evidence type="ECO:0000256" key="5">
    <source>
        <dbReference type="ARBA" id="ARBA00022692"/>
    </source>
</evidence>
<evidence type="ECO:0000256" key="7">
    <source>
        <dbReference type="ARBA" id="ARBA00023136"/>
    </source>
</evidence>
<gene>
    <name evidence="9" type="ORF">HMPREF1978_01275</name>
</gene>
<keyword evidence="8" id="KW-0769">Symport</keyword>
<feature type="transmembrane region" description="Helical" evidence="8">
    <location>
        <begin position="445"/>
        <end position="465"/>
    </location>
</feature>
<organism evidence="9 10">
    <name type="scientific">Actinomyces graevenitzii F0530</name>
    <dbReference type="NCBI Taxonomy" id="1321817"/>
    <lineage>
        <taxon>Bacteria</taxon>
        <taxon>Bacillati</taxon>
        <taxon>Actinomycetota</taxon>
        <taxon>Actinomycetes</taxon>
        <taxon>Actinomycetales</taxon>
        <taxon>Actinomycetaceae</taxon>
        <taxon>Actinomyces</taxon>
    </lineage>
</organism>
<evidence type="ECO:0000256" key="4">
    <source>
        <dbReference type="ARBA" id="ARBA00022475"/>
    </source>
</evidence>
<comment type="similarity">
    <text evidence="2 8">Belongs to the alanine or glycine:cation symporter (AGCS) (TC 2.A.25) family.</text>
</comment>
<dbReference type="Proteomes" id="UP000016481">
    <property type="component" value="Unassembled WGS sequence"/>
</dbReference>
<feature type="transmembrane region" description="Helical" evidence="8">
    <location>
        <begin position="275"/>
        <end position="292"/>
    </location>
</feature>
<protein>
    <submittedName>
        <fullName evidence="9">Amino acid carrier protein</fullName>
    </submittedName>
</protein>
<dbReference type="NCBIfam" id="TIGR00835">
    <property type="entry name" value="agcS"/>
    <property type="match status" value="1"/>
</dbReference>
<dbReference type="GO" id="GO:0005886">
    <property type="term" value="C:plasma membrane"/>
    <property type="evidence" value="ECO:0007669"/>
    <property type="project" value="UniProtKB-SubCell"/>
</dbReference>
<feature type="transmembrane region" description="Helical" evidence="8">
    <location>
        <begin position="328"/>
        <end position="348"/>
    </location>
</feature>
<dbReference type="InterPro" id="IPR001463">
    <property type="entry name" value="Na/Ala_symport"/>
</dbReference>
<feature type="transmembrane region" description="Helical" evidence="8">
    <location>
        <begin position="96"/>
        <end position="115"/>
    </location>
</feature>
<accession>U1PFA5</accession>
<feature type="transmembrane region" description="Helical" evidence="8">
    <location>
        <begin position="417"/>
        <end position="439"/>
    </location>
</feature>
<evidence type="ECO:0000256" key="2">
    <source>
        <dbReference type="ARBA" id="ARBA00009261"/>
    </source>
</evidence>
<keyword evidence="7 8" id="KW-0472">Membrane</keyword>
<dbReference type="PRINTS" id="PR00175">
    <property type="entry name" value="NAALASMPORT"/>
</dbReference>
<evidence type="ECO:0000256" key="6">
    <source>
        <dbReference type="ARBA" id="ARBA00022989"/>
    </source>
</evidence>
<dbReference type="PANTHER" id="PTHR30330:SF1">
    <property type="entry name" value="AMINO-ACID CARRIER PROTEIN ALST"/>
    <property type="match status" value="1"/>
</dbReference>
<reference evidence="9 10" key="1">
    <citation type="submission" date="2013-08" db="EMBL/GenBank/DDBJ databases">
        <authorList>
            <person name="Weinstock G."/>
            <person name="Sodergren E."/>
            <person name="Wylie T."/>
            <person name="Fulton L."/>
            <person name="Fulton R."/>
            <person name="Fronick C."/>
            <person name="O'Laughlin M."/>
            <person name="Godfrey J."/>
            <person name="Miner T."/>
            <person name="Herter B."/>
            <person name="Appelbaum E."/>
            <person name="Cordes M."/>
            <person name="Lek S."/>
            <person name="Wollam A."/>
            <person name="Pepin K.H."/>
            <person name="Palsikar V.B."/>
            <person name="Mitreva M."/>
            <person name="Wilson R.K."/>
        </authorList>
    </citation>
    <scope>NUCLEOTIDE SEQUENCE [LARGE SCALE GENOMIC DNA]</scope>
    <source>
        <strain evidence="9 10">F0530</strain>
    </source>
</reference>
<dbReference type="Pfam" id="PF01235">
    <property type="entry name" value="Na_Ala_symp"/>
    <property type="match status" value="1"/>
</dbReference>
<comment type="caution">
    <text evidence="9">The sequence shown here is derived from an EMBL/GenBank/DDBJ whole genome shotgun (WGS) entry which is preliminary data.</text>
</comment>